<name>A0ABR3YVT4_9PEZI</name>
<organism evidence="2 3">
    <name type="scientific">Sporothrix stenoceras</name>
    <dbReference type="NCBI Taxonomy" id="5173"/>
    <lineage>
        <taxon>Eukaryota</taxon>
        <taxon>Fungi</taxon>
        <taxon>Dikarya</taxon>
        <taxon>Ascomycota</taxon>
        <taxon>Pezizomycotina</taxon>
        <taxon>Sordariomycetes</taxon>
        <taxon>Sordariomycetidae</taxon>
        <taxon>Ophiostomatales</taxon>
        <taxon>Ophiostomataceae</taxon>
        <taxon>Sporothrix</taxon>
    </lineage>
</organism>
<evidence type="ECO:0000259" key="1">
    <source>
        <dbReference type="Pfam" id="PF23948"/>
    </source>
</evidence>
<feature type="domain" description="Arm-like repeat" evidence="1">
    <location>
        <begin position="7"/>
        <end position="314"/>
    </location>
</feature>
<proteinExistence type="predicted"/>
<keyword evidence="3" id="KW-1185">Reference proteome</keyword>
<evidence type="ECO:0000313" key="2">
    <source>
        <dbReference type="EMBL" id="KAL1892012.1"/>
    </source>
</evidence>
<dbReference type="Proteomes" id="UP001583186">
    <property type="component" value="Unassembled WGS sequence"/>
</dbReference>
<dbReference type="InterPro" id="IPR056251">
    <property type="entry name" value="Arm_rpt_dom"/>
</dbReference>
<reference evidence="2 3" key="1">
    <citation type="journal article" date="2024" name="IMA Fungus">
        <title>IMA Genome - F19 : A genome assembly and annotation guide to empower mycologists, including annotated draft genome sequences of Ceratocystis pirilliformis, Diaporthe australafricana, Fusarium ophioides, Paecilomyces lecythidis, and Sporothrix stenoceras.</title>
        <authorList>
            <person name="Aylward J."/>
            <person name="Wilson A.M."/>
            <person name="Visagie C.M."/>
            <person name="Spraker J."/>
            <person name="Barnes I."/>
            <person name="Buitendag C."/>
            <person name="Ceriani C."/>
            <person name="Del Mar Angel L."/>
            <person name="du Plessis D."/>
            <person name="Fuchs T."/>
            <person name="Gasser K."/>
            <person name="Kramer D."/>
            <person name="Li W."/>
            <person name="Munsamy K."/>
            <person name="Piso A."/>
            <person name="Price J.L."/>
            <person name="Sonnekus B."/>
            <person name="Thomas C."/>
            <person name="van der Nest A."/>
            <person name="van Dijk A."/>
            <person name="van Heerden A."/>
            <person name="van Vuuren N."/>
            <person name="Yilmaz N."/>
            <person name="Duong T.A."/>
            <person name="van der Merwe N.A."/>
            <person name="Wingfield M.J."/>
            <person name="Wingfield B.D."/>
        </authorList>
    </citation>
    <scope>NUCLEOTIDE SEQUENCE [LARGE SCALE GENOMIC DNA]</scope>
    <source>
        <strain evidence="2 3">CMW 5346</strain>
    </source>
</reference>
<accession>A0ABR3YVT4</accession>
<dbReference type="Pfam" id="PF23948">
    <property type="entry name" value="ARM_5"/>
    <property type="match status" value="1"/>
</dbReference>
<protein>
    <recommendedName>
        <fullName evidence="1">Arm-like repeat domain-containing protein</fullName>
    </recommendedName>
</protein>
<gene>
    <name evidence="2" type="ORF">Sste5346_007356</name>
</gene>
<comment type="caution">
    <text evidence="2">The sequence shown here is derived from an EMBL/GenBank/DDBJ whole genome shotgun (WGS) entry which is preliminary data.</text>
</comment>
<evidence type="ECO:0000313" key="3">
    <source>
        <dbReference type="Proteomes" id="UP001583186"/>
    </source>
</evidence>
<dbReference type="EMBL" id="JAWCUI010000048">
    <property type="protein sequence ID" value="KAL1892012.1"/>
    <property type="molecule type" value="Genomic_DNA"/>
</dbReference>
<sequence length="423" mass="46910">MPLDIISRPTTTDDLVRRLQNPTTNAKERVALQALASKMMGIFKDDKSYVHIHEAAAVAPFQDWYGYRNLLWTFMDAVIDGTADGSILRPELCDQFVRVLRLCDSIDDGVSGKPGQRPVDLQLELVMVSLQRRLEVSIGGAGLAAQYQTVDTLGRVLDAMNDAKTAGISRERYREPLLKSLDDLGDSKEIRLAQAASYAYEALRGIPDDEGPYKALLRHCMGFIQAGTKIAGAVSTMDPSKLVDGLLALADVPDLVSSMVDVVKQISEAVNALSGVAQDVKLQHGPKNWYIALRFADLLIQAREFPKLVEFIRDADNPTPSTLLSSAWLACHEAQVWYADAKLRDYYLAEREKLLQIIRISGDQLSMAHCYINLAIVEKDAEDSENTPSQSTLAARLKVDDVHEDQSVTLDNLLEPRKVHDIF</sequence>